<organism evidence="8 9">
    <name type="scientific">Pseudomonas fluvialis</name>
    <dbReference type="NCBI Taxonomy" id="1793966"/>
    <lineage>
        <taxon>Bacteria</taxon>
        <taxon>Pseudomonadati</taxon>
        <taxon>Pseudomonadota</taxon>
        <taxon>Gammaproteobacteria</taxon>
        <taxon>Pseudomonadales</taxon>
        <taxon>Pseudomonadaceae</taxon>
        <taxon>Pseudomonas</taxon>
    </lineage>
</organism>
<keyword evidence="4" id="KW-0285">Flavoprotein</keyword>
<evidence type="ECO:0000256" key="4">
    <source>
        <dbReference type="ARBA" id="ARBA00022630"/>
    </source>
</evidence>
<dbReference type="EC" id="1.13.12.-" evidence="8"/>
<dbReference type="SUPFAM" id="SSF51905">
    <property type="entry name" value="FAD/NAD(P)-binding domain"/>
    <property type="match status" value="2"/>
</dbReference>
<dbReference type="PANTHER" id="PTHR42802">
    <property type="entry name" value="MONOOXYGENASE"/>
    <property type="match status" value="1"/>
</dbReference>
<keyword evidence="5" id="KW-0274">FAD</keyword>
<keyword evidence="9" id="KW-1185">Reference proteome</keyword>
<keyword evidence="6" id="KW-0521">NADP</keyword>
<name>A0A7X0EUP4_9PSED</name>
<keyword evidence="7 8" id="KW-0560">Oxidoreductase</keyword>
<dbReference type="InterPro" id="IPR025700">
    <property type="entry name" value="Lys/Orn_oxygenase"/>
</dbReference>
<gene>
    <name evidence="8" type="ORF">HNP49_002546</name>
</gene>
<dbReference type="GO" id="GO:0016491">
    <property type="term" value="F:oxidoreductase activity"/>
    <property type="evidence" value="ECO:0007669"/>
    <property type="project" value="UniProtKB-KW"/>
</dbReference>
<comment type="caution">
    <text evidence="8">The sequence shown here is derived from an EMBL/GenBank/DDBJ whole genome shotgun (WGS) entry which is preliminary data.</text>
</comment>
<evidence type="ECO:0000256" key="6">
    <source>
        <dbReference type="ARBA" id="ARBA00022857"/>
    </source>
</evidence>
<reference evidence="8 9" key="1">
    <citation type="submission" date="2020-08" db="EMBL/GenBank/DDBJ databases">
        <title>Functional genomics of gut bacteria from endangered species of beetles.</title>
        <authorList>
            <person name="Carlos-Shanley C."/>
        </authorList>
    </citation>
    <scope>NUCLEOTIDE SEQUENCE [LARGE SCALE GENOMIC DNA]</scope>
    <source>
        <strain evidence="8 9">S00202</strain>
    </source>
</reference>
<dbReference type="PANTHER" id="PTHR42802:SF1">
    <property type="entry name" value="L-ORNITHINE N(5)-MONOOXYGENASE"/>
    <property type="match status" value="1"/>
</dbReference>
<proteinExistence type="inferred from homology"/>
<dbReference type="EMBL" id="JACHLL010000004">
    <property type="protein sequence ID" value="MBB6342364.1"/>
    <property type="molecule type" value="Genomic_DNA"/>
</dbReference>
<comment type="cofactor">
    <cofactor evidence="1">
        <name>FAD</name>
        <dbReference type="ChEBI" id="CHEBI:57692"/>
    </cofactor>
</comment>
<evidence type="ECO:0000256" key="1">
    <source>
        <dbReference type="ARBA" id="ARBA00001974"/>
    </source>
</evidence>
<comment type="similarity">
    <text evidence="3">Belongs to the lysine N(6)-hydroxylase/L-ornithine N(5)-oxygenase family.</text>
</comment>
<accession>A0A7X0EUP4</accession>
<evidence type="ECO:0000256" key="2">
    <source>
        <dbReference type="ARBA" id="ARBA00004924"/>
    </source>
</evidence>
<dbReference type="RefSeq" id="WP_184683777.1">
    <property type="nucleotide sequence ID" value="NZ_JACHLL010000004.1"/>
</dbReference>
<evidence type="ECO:0000313" key="9">
    <source>
        <dbReference type="Proteomes" id="UP000557193"/>
    </source>
</evidence>
<sequence length="433" mass="48534">MSIETLEYDVIGLGFGPANLAIAVALEEDRRVREQGLRYCFLEKKPTFEWHGGMLLSDSRMQISFLKDLATLRNPASRYTFINYLHQKRRLEAFINVSTFTPSRLEYNDYLGWAAGHFAERVHYGEEVIGVEPVLETGDVRKLRILSRQADGRVRTRITRNLIVSPGGEALVPELFRELRDDPRVVHSSAYLARIEQACSPVCAEPRLGVIGSGQSAAEIFTDLCARYADARVSMIMRSLAMRPADDSPFINEIFDPGFTDVVFEQSEQARRAFLAAHSQTNYSVVNLDLIESIYQRFYQQQVTGQAPHSLLNQREIIAVDASGEQLVLTLKGPGGEERHLFDALVLATGYRRDGYRHLLSGLAPYLLGGVERDYRVRGSEQLQAGIYLQGCCEDSHGLSDTLLSVLAVRSQEVVDSLLRSRKRQTEPASACA</sequence>
<dbReference type="Gene3D" id="3.50.50.60">
    <property type="entry name" value="FAD/NAD(P)-binding domain"/>
    <property type="match status" value="1"/>
</dbReference>
<dbReference type="Proteomes" id="UP000557193">
    <property type="component" value="Unassembled WGS sequence"/>
</dbReference>
<comment type="pathway">
    <text evidence="2">Siderophore biosynthesis.</text>
</comment>
<dbReference type="GO" id="GO:0006879">
    <property type="term" value="P:intracellular iron ion homeostasis"/>
    <property type="evidence" value="ECO:0007669"/>
    <property type="project" value="TreeGrafter"/>
</dbReference>
<evidence type="ECO:0000313" key="8">
    <source>
        <dbReference type="EMBL" id="MBB6342364.1"/>
    </source>
</evidence>
<evidence type="ECO:0000256" key="5">
    <source>
        <dbReference type="ARBA" id="ARBA00022827"/>
    </source>
</evidence>
<dbReference type="Pfam" id="PF13434">
    <property type="entry name" value="Lys_Orn_oxgnase"/>
    <property type="match status" value="1"/>
</dbReference>
<dbReference type="AlphaFoldDB" id="A0A7X0EUP4"/>
<dbReference type="InterPro" id="IPR036188">
    <property type="entry name" value="FAD/NAD-bd_sf"/>
</dbReference>
<protein>
    <submittedName>
        <fullName evidence="8">L-ornithine N5-oxygenase</fullName>
        <ecNumber evidence="8">1.13.12.-</ecNumber>
    </submittedName>
</protein>
<evidence type="ECO:0000256" key="7">
    <source>
        <dbReference type="ARBA" id="ARBA00023002"/>
    </source>
</evidence>
<evidence type="ECO:0000256" key="3">
    <source>
        <dbReference type="ARBA" id="ARBA00007588"/>
    </source>
</evidence>